<organism evidence="2 3">
    <name type="scientific">Holothuria leucospilota</name>
    <name type="common">Black long sea cucumber</name>
    <name type="synonym">Mertensiothuria leucospilota</name>
    <dbReference type="NCBI Taxonomy" id="206669"/>
    <lineage>
        <taxon>Eukaryota</taxon>
        <taxon>Metazoa</taxon>
        <taxon>Echinodermata</taxon>
        <taxon>Eleutherozoa</taxon>
        <taxon>Echinozoa</taxon>
        <taxon>Holothuroidea</taxon>
        <taxon>Aspidochirotacea</taxon>
        <taxon>Aspidochirotida</taxon>
        <taxon>Holothuriidae</taxon>
        <taxon>Holothuria</taxon>
    </lineage>
</organism>
<dbReference type="GO" id="GO:0003824">
    <property type="term" value="F:catalytic activity"/>
    <property type="evidence" value="ECO:0007669"/>
    <property type="project" value="InterPro"/>
</dbReference>
<dbReference type="Proteomes" id="UP001152320">
    <property type="component" value="Chromosome 2"/>
</dbReference>
<dbReference type="OrthoDB" id="6118220at2759"/>
<proteinExistence type="predicted"/>
<dbReference type="GO" id="GO:0031012">
    <property type="term" value="C:extracellular matrix"/>
    <property type="evidence" value="ECO:0007669"/>
    <property type="project" value="TreeGrafter"/>
</dbReference>
<name>A0A9Q1CMU5_HOLLE</name>
<dbReference type="GO" id="GO:0061343">
    <property type="term" value="P:cell adhesion involved in heart morphogenesis"/>
    <property type="evidence" value="ECO:0007669"/>
    <property type="project" value="TreeGrafter"/>
</dbReference>
<dbReference type="InterPro" id="IPR036691">
    <property type="entry name" value="Endo/exonu/phosph_ase_sf"/>
</dbReference>
<keyword evidence="3" id="KW-1185">Reference proteome</keyword>
<protein>
    <recommendedName>
        <fullName evidence="1">Endonuclease/exonuclease/phosphatase domain-containing protein</fullName>
    </recommendedName>
</protein>
<dbReference type="Pfam" id="PF14529">
    <property type="entry name" value="Exo_endo_phos_2"/>
    <property type="match status" value="1"/>
</dbReference>
<evidence type="ECO:0000259" key="1">
    <source>
        <dbReference type="Pfam" id="PF14529"/>
    </source>
</evidence>
<reference evidence="2" key="1">
    <citation type="submission" date="2021-10" db="EMBL/GenBank/DDBJ databases">
        <title>Tropical sea cucumber genome reveals ecological adaptation and Cuvierian tubules defense mechanism.</title>
        <authorList>
            <person name="Chen T."/>
        </authorList>
    </citation>
    <scope>NUCLEOTIDE SEQUENCE</scope>
    <source>
        <strain evidence="2">Nanhai2018</strain>
        <tissue evidence="2">Muscle</tissue>
    </source>
</reference>
<feature type="domain" description="Endonuclease/exonuclease/phosphatase" evidence="1">
    <location>
        <begin position="95"/>
        <end position="200"/>
    </location>
</feature>
<evidence type="ECO:0000313" key="2">
    <source>
        <dbReference type="EMBL" id="KAJ8047811.1"/>
    </source>
</evidence>
<dbReference type="AlphaFoldDB" id="A0A9Q1CMU5"/>
<sequence length="410" mass="47379">MPYLEVQVSLLEPDFFGITETWAKEDMHPDSELMISGYTMYRIDRKHRTKMRGGGCILYVKNCFNCVLRDDLTNQDGVDSVWCNLCTSHGSKLLIGLCYRSPSNSETENQALYNLIRIASTEQVIIMGDFNHPSIDWDNLCANTADSAFLDLIQDCFLTQHVNEPTHKLGNILDLVLTSESDMIENLVVGDCLATSDHMILNFDLVVNVELKQNSHFHYDYKKGDYTSMREYLSEFDWSKMFFKKSTLEMWDSFKVVMENCVKKFIPKRARKYATKPKWMTKAAQRAAKKKYRLWKQYRTCRTYANYCIYKQSLNEYTRKVKEAKRHFEMKLAENIKDDAKSFYAYTRSKLKTKDKVGPLIDLNGDTVTDNAIAANLLNDYFASVFTVVLVKSGDVLVAKMQGRFGLGTF</sequence>
<dbReference type="PANTHER" id="PTHR33395">
    <property type="entry name" value="TRANSCRIPTASE, PUTATIVE-RELATED-RELATED"/>
    <property type="match status" value="1"/>
</dbReference>
<evidence type="ECO:0000313" key="3">
    <source>
        <dbReference type="Proteomes" id="UP001152320"/>
    </source>
</evidence>
<comment type="caution">
    <text evidence="2">The sequence shown here is derived from an EMBL/GenBank/DDBJ whole genome shotgun (WGS) entry which is preliminary data.</text>
</comment>
<gene>
    <name evidence="2" type="ORF">HOLleu_06913</name>
</gene>
<dbReference type="Gene3D" id="3.60.10.10">
    <property type="entry name" value="Endonuclease/exonuclease/phosphatase"/>
    <property type="match status" value="1"/>
</dbReference>
<accession>A0A9Q1CMU5</accession>
<dbReference type="InterPro" id="IPR005135">
    <property type="entry name" value="Endo/exonuclease/phosphatase"/>
</dbReference>
<dbReference type="PANTHER" id="PTHR33395:SF22">
    <property type="entry name" value="REVERSE TRANSCRIPTASE DOMAIN-CONTAINING PROTEIN"/>
    <property type="match status" value="1"/>
</dbReference>
<dbReference type="SUPFAM" id="SSF56219">
    <property type="entry name" value="DNase I-like"/>
    <property type="match status" value="1"/>
</dbReference>
<dbReference type="GO" id="GO:0007508">
    <property type="term" value="P:larval heart development"/>
    <property type="evidence" value="ECO:0007669"/>
    <property type="project" value="TreeGrafter"/>
</dbReference>
<dbReference type="EMBL" id="JAIZAY010000002">
    <property type="protein sequence ID" value="KAJ8047811.1"/>
    <property type="molecule type" value="Genomic_DNA"/>
</dbReference>